<evidence type="ECO:0000256" key="10">
    <source>
        <dbReference type="RuleBase" id="RU361207"/>
    </source>
</evidence>
<dbReference type="Gene3D" id="3.20.20.80">
    <property type="entry name" value="Glycosidases"/>
    <property type="match status" value="5"/>
</dbReference>
<feature type="domain" description="Glycosyl hydrolase family 13 catalytic" evidence="11">
    <location>
        <begin position="751"/>
        <end position="1277"/>
    </location>
</feature>
<accession>A0A250KYJ8</accession>
<dbReference type="GO" id="GO:0005975">
    <property type="term" value="P:carbohydrate metabolic process"/>
    <property type="evidence" value="ECO:0007669"/>
    <property type="project" value="InterPro"/>
</dbReference>
<dbReference type="SUPFAM" id="SSF51445">
    <property type="entry name" value="(Trans)glycosidases"/>
    <property type="match status" value="2"/>
</dbReference>
<name>A0A250KYJ8_9GAMM</name>
<evidence type="ECO:0000256" key="9">
    <source>
        <dbReference type="ARBA" id="ARBA00031501"/>
    </source>
</evidence>
<dbReference type="InterPro" id="IPR012767">
    <property type="entry name" value="Trehalose_TreY"/>
</dbReference>
<dbReference type="GO" id="GO:0004134">
    <property type="term" value="F:4-alpha-glucanotransferase activity"/>
    <property type="evidence" value="ECO:0007669"/>
    <property type="project" value="UniProtKB-EC"/>
</dbReference>
<reference evidence="12 13" key="1">
    <citation type="submission" date="2016-12" db="EMBL/GenBank/DDBJ databases">
        <title>Genome sequencing of Methylocaldum marinum.</title>
        <authorList>
            <person name="Takeuchi M."/>
            <person name="Kamagata Y."/>
            <person name="Hiraoka S."/>
            <person name="Oshima K."/>
            <person name="Hattori M."/>
            <person name="Iwasaki W."/>
        </authorList>
    </citation>
    <scope>NUCLEOTIDE SEQUENCE [LARGE SCALE GENOMIC DNA]</scope>
    <source>
        <strain evidence="12 13">S8</strain>
    </source>
</reference>
<evidence type="ECO:0000259" key="11">
    <source>
        <dbReference type="SMART" id="SM00642"/>
    </source>
</evidence>
<dbReference type="SMART" id="SM00642">
    <property type="entry name" value="Aamy"/>
    <property type="match status" value="1"/>
</dbReference>
<protein>
    <recommendedName>
        <fullName evidence="4 10">4-alpha-glucanotransferase</fullName>
        <ecNumber evidence="3 10">2.4.1.25</ecNumber>
    </recommendedName>
    <alternativeName>
        <fullName evidence="8 10">Amylomaltase</fullName>
    </alternativeName>
    <alternativeName>
        <fullName evidence="9 10">Disproportionating enzyme</fullName>
    </alternativeName>
</protein>
<dbReference type="InterPro" id="IPR048458">
    <property type="entry name" value="MalQ_N"/>
</dbReference>
<evidence type="ECO:0000256" key="4">
    <source>
        <dbReference type="ARBA" id="ARBA00020295"/>
    </source>
</evidence>
<keyword evidence="6 10" id="KW-0808">Transferase</keyword>
<comment type="catalytic activity">
    <reaction evidence="1 10">
        <text>Transfers a segment of a (1-&gt;4)-alpha-D-glucan to a new position in an acceptor, which may be glucose or a (1-&gt;4)-alpha-D-glucan.</text>
        <dbReference type="EC" id="2.4.1.25"/>
    </reaction>
</comment>
<sequence length="1721" mass="194461">MMPVVKALDQLCGLCGIETEFVDTWGETVRVSTDTKRELLAAMGIDASDEARLPSIMAELESENWLRILPPVKVVREGEDSRVICVTVPRQLDHVLLTWLMDLDDGQRWEGNFCPAEQPLVGELSVGDQCCRRYAFTLPTQPPLGYHRLTVEYTESNLKGHMSLIVTPERCFLSPVLEEKRKVFGLSLSLHALRSQRNWGIGDFTDLKSLVDYAAEHEAAMIRVNPLQALNLAMPAICNAYEPCNRFFYNLLFLDVEAIPDFAESGTVQQAVADPEFQARLRALRAEELIDYPETAAVKSGILESLYAHFRNRHLRKPSKRGKAFRAYQAARGPALYYQSLFDALCERFAREGAAHSSWTNWPPQFRDPFSPEVQGFAAENAARLDYYAYLYWQAELQIQAVCERAAALGLSIGLCQEFVFNAATDGCEVWSQQACHAPGIRIGSPPTEICPDGEISAISPFVPSHLRAAAYRPFTAALRQAMRHAGALLLHRVTDLARQYWIPAGGSSEDGSYVAFPFEDLLGILALESHRNRCLVLATECEKVPAEIMERLKASGVLPCKSLFTYWTTGKSLPVRENIQNSAIITSAADEPPLRGFWLGRDLDERTALKLFASENDRREAVVTRAVARARLLITLEQEDLLPSDISIHPISVPDMTPDMVSAIYRMLSRTAAAIVLLRLEDALGQADPVVVPGAPVDFPNWRRKLPLEFEQWHKEDTVAFLLQNLAENRSGIPKTQVKTKAATAAGVSFTVPRATYRLQFNRDFTFRQATEILPYLQELGISHCYASPYLKARPGSTHGYDIVDHGELNPEIGGREDFERFVTELSRRGMGQILDMVPNHMGVMGSDNFWWLDVLENGPASDYADFFDIDWSPVKDYLRGKVLLPTLGSPYGAALESGEMQLAFDSEDGSFSVFYGPHRFPIDPKEYPRILGYRLDQPKAAPLSPEDSHLAEFQSLITAFSHLPGRWQTGKDKRSERNRDKEIHKQQLARLCAASRDIAQFIARNVSEFNGVPGVPASFDRLHELLEHQAYRLAYWRVAADEINYRRFFDTNDLAALSIENEDVFEATHRFVLDLIAEGKLHGLRIDHPDGLYDPEAYCRMLQDRVLALARTEPAEFESQSAAMPDAQMFYIVIEKILALNERLPGRWPVHGTTGYDFANLANGLFIWPGAEQPLDAFYRSFCGFPVDFDELLYQSKRLILRVALSSELTVLANRLSRIAESDRRTRDYSLNSLREALREIIACFPIYRTYVTGRGVSETDRNYIELAVEQAKRRSLVGDLTIFDFVREELLTTLAEGKSDRYREQVVSFAMKFQQLTGPAMAKGMEDTAFYRYNRFVSLNEVGGDPRHFGVFLADFHGRNQERSQSWPHALLSTSTHDTKRSEDVRARINVLSELPDEWIARVRHWSELNRKKKSIVDGDPAPSRNDEYLIYQTLIGTWPPEALSPECAANYVERLEAYMVKAMREAKLFSSWLNPNLAYERATSDFLRKLVIPEDEDEFIRDFLDFLAGVSRAGLHNSLAQVLLKLTAPGVPDIYQGNELWDFSLVDPDNRRPVDYPTRQALLNELKTWDRMSAEELAPKLAEMLASMSDGRIKLYVTRETLRVRQQDPDLFRRGGYHPLEAEGKKAEHLCAFLRRFGSRAVLVAVSRWLLRLGNGTFPPLNDETVWGDTRLALPPAVVGTYAHGFTRKQVNLSGTDPLLAAELFSGFPLALLVRVD</sequence>
<dbReference type="CDD" id="cd11336">
    <property type="entry name" value="AmyAc_MTSase"/>
    <property type="match status" value="1"/>
</dbReference>
<evidence type="ECO:0000256" key="5">
    <source>
        <dbReference type="ARBA" id="ARBA00022676"/>
    </source>
</evidence>
<dbReference type="Pfam" id="PF21226">
    <property type="entry name" value="MalQ_N"/>
    <property type="match status" value="1"/>
</dbReference>
<proteinExistence type="inferred from homology"/>
<organism evidence="12 13">
    <name type="scientific">Methylocaldum marinum</name>
    <dbReference type="NCBI Taxonomy" id="1432792"/>
    <lineage>
        <taxon>Bacteria</taxon>
        <taxon>Pseudomonadati</taxon>
        <taxon>Pseudomonadota</taxon>
        <taxon>Gammaproteobacteria</taxon>
        <taxon>Methylococcales</taxon>
        <taxon>Methylococcaceae</taxon>
        <taxon>Methylocaldum</taxon>
    </lineage>
</organism>
<evidence type="ECO:0000256" key="1">
    <source>
        <dbReference type="ARBA" id="ARBA00000439"/>
    </source>
</evidence>
<evidence type="ECO:0000256" key="8">
    <source>
        <dbReference type="ARBA" id="ARBA00031423"/>
    </source>
</evidence>
<evidence type="ECO:0000256" key="7">
    <source>
        <dbReference type="ARBA" id="ARBA00023277"/>
    </source>
</evidence>
<dbReference type="PANTHER" id="PTHR32438:SF5">
    <property type="entry name" value="4-ALPHA-GLUCANOTRANSFERASE DPE1, CHLOROPLASTIC_AMYLOPLASTIC"/>
    <property type="match status" value="1"/>
</dbReference>
<dbReference type="Pfam" id="PF00128">
    <property type="entry name" value="Alpha-amylase"/>
    <property type="match status" value="1"/>
</dbReference>
<dbReference type="OrthoDB" id="9761577at2"/>
<dbReference type="InterPro" id="IPR017853">
    <property type="entry name" value="GH"/>
</dbReference>
<dbReference type="InterPro" id="IPR006047">
    <property type="entry name" value="GH13_cat_dom"/>
</dbReference>
<dbReference type="NCBIfam" id="TIGR00217">
    <property type="entry name" value="malQ"/>
    <property type="match status" value="1"/>
</dbReference>
<evidence type="ECO:0000313" key="12">
    <source>
        <dbReference type="EMBL" id="BBA36662.1"/>
    </source>
</evidence>
<keyword evidence="13" id="KW-1185">Reference proteome</keyword>
<gene>
    <name evidence="12" type="ORF">sS8_4738</name>
</gene>
<dbReference type="RefSeq" id="WP_119631797.1">
    <property type="nucleotide sequence ID" value="NZ_AP017928.1"/>
</dbReference>
<dbReference type="EC" id="2.4.1.25" evidence="3 10"/>
<evidence type="ECO:0000256" key="2">
    <source>
        <dbReference type="ARBA" id="ARBA00005684"/>
    </source>
</evidence>
<evidence type="ECO:0000256" key="3">
    <source>
        <dbReference type="ARBA" id="ARBA00012560"/>
    </source>
</evidence>
<dbReference type="PANTHER" id="PTHR32438">
    <property type="entry name" value="4-ALPHA-GLUCANOTRANSFERASE DPE1, CHLOROPLASTIC/AMYLOPLASTIC"/>
    <property type="match status" value="1"/>
</dbReference>
<dbReference type="Pfam" id="PF02446">
    <property type="entry name" value="Glyco_hydro_77"/>
    <property type="match status" value="1"/>
</dbReference>
<comment type="similarity">
    <text evidence="2 10">Belongs to the disproportionating enzyme family.</text>
</comment>
<keyword evidence="5 10" id="KW-0328">Glycosyltransferase</keyword>
<dbReference type="InterPro" id="IPR003385">
    <property type="entry name" value="Glyco_hydro_77"/>
</dbReference>
<evidence type="ECO:0000256" key="6">
    <source>
        <dbReference type="ARBA" id="ARBA00022679"/>
    </source>
</evidence>
<evidence type="ECO:0000313" key="13">
    <source>
        <dbReference type="Proteomes" id="UP000266313"/>
    </source>
</evidence>
<dbReference type="KEGG" id="mmai:sS8_4738"/>
<dbReference type="Proteomes" id="UP000266313">
    <property type="component" value="Chromosome"/>
</dbReference>
<dbReference type="NCBIfam" id="TIGR02401">
    <property type="entry name" value="trehalose_TreY"/>
    <property type="match status" value="1"/>
</dbReference>
<keyword evidence="7 10" id="KW-0119">Carbohydrate metabolism</keyword>
<dbReference type="EMBL" id="AP017928">
    <property type="protein sequence ID" value="BBA36662.1"/>
    <property type="molecule type" value="Genomic_DNA"/>
</dbReference>